<dbReference type="InterPro" id="IPR001764">
    <property type="entry name" value="Glyco_hydro_3_N"/>
</dbReference>
<feature type="domain" description="Glycoside hydrolase family 3 N-terminal" evidence="2">
    <location>
        <begin position="65"/>
        <end position="141"/>
    </location>
</feature>
<dbReference type="InterPro" id="IPR017853">
    <property type="entry name" value="GH"/>
</dbReference>
<dbReference type="SUPFAM" id="SSF51445">
    <property type="entry name" value="(Trans)glycosidases"/>
    <property type="match status" value="1"/>
</dbReference>
<dbReference type="Proteomes" id="UP000289738">
    <property type="component" value="Chromosome B06"/>
</dbReference>
<dbReference type="GO" id="GO:0008422">
    <property type="term" value="F:beta-glucosidase activity"/>
    <property type="evidence" value="ECO:0007669"/>
    <property type="project" value="TreeGrafter"/>
</dbReference>
<name>A0A444YQA4_ARAHY</name>
<sequence length="225" mass="24592">MSSSLRSFVILFFVNRWFRCGNPFDAVGSIGEIRRTELLLRYGADLVLAGEEPCLDALSVVGDAGENDPDLAQKIGAATTLEVRATEIPYVFAPCIAVCRDPRWGRCYESYSEDPKIVEQMTEIIPGLQGSLPANAKKGFPYGIESLIDLLGSKNASIQHNVAFALYGLVDNEVQAKAICSRALAKCVFSGMVHVISKNQLCHYESKTSRQSSQGAVLLWPSRSI</sequence>
<dbReference type="STRING" id="3818.A0A444YQA4"/>
<accession>A0A444YQA4</accession>
<keyword evidence="4" id="KW-1185">Reference proteome</keyword>
<dbReference type="InterPro" id="IPR036962">
    <property type="entry name" value="Glyco_hydro_3_N_sf"/>
</dbReference>
<dbReference type="Pfam" id="PF00933">
    <property type="entry name" value="Glyco_hydro_3"/>
    <property type="match status" value="1"/>
</dbReference>
<dbReference type="Gene3D" id="3.20.20.300">
    <property type="entry name" value="Glycoside hydrolase, family 3, N-terminal domain"/>
    <property type="match status" value="1"/>
</dbReference>
<dbReference type="PANTHER" id="PTHR30620:SF35">
    <property type="entry name" value="GLYCOSYL HYDROLASE FAMILY PROTEIN"/>
    <property type="match status" value="1"/>
</dbReference>
<organism evidence="3 4">
    <name type="scientific">Arachis hypogaea</name>
    <name type="common">Peanut</name>
    <dbReference type="NCBI Taxonomy" id="3818"/>
    <lineage>
        <taxon>Eukaryota</taxon>
        <taxon>Viridiplantae</taxon>
        <taxon>Streptophyta</taxon>
        <taxon>Embryophyta</taxon>
        <taxon>Tracheophyta</taxon>
        <taxon>Spermatophyta</taxon>
        <taxon>Magnoliopsida</taxon>
        <taxon>eudicotyledons</taxon>
        <taxon>Gunneridae</taxon>
        <taxon>Pentapetalae</taxon>
        <taxon>rosids</taxon>
        <taxon>fabids</taxon>
        <taxon>Fabales</taxon>
        <taxon>Fabaceae</taxon>
        <taxon>Papilionoideae</taxon>
        <taxon>50 kb inversion clade</taxon>
        <taxon>dalbergioids sensu lato</taxon>
        <taxon>Dalbergieae</taxon>
        <taxon>Pterocarpus clade</taxon>
        <taxon>Arachis</taxon>
    </lineage>
</organism>
<dbReference type="InterPro" id="IPR051915">
    <property type="entry name" value="Cellulose_Degrad_GH3"/>
</dbReference>
<evidence type="ECO:0000313" key="4">
    <source>
        <dbReference type="Proteomes" id="UP000289738"/>
    </source>
</evidence>
<dbReference type="EMBL" id="SDMP01000016">
    <property type="protein sequence ID" value="RYR04059.1"/>
    <property type="molecule type" value="Genomic_DNA"/>
</dbReference>
<gene>
    <name evidence="3" type="ORF">Ahy_B06g083597</name>
</gene>
<reference evidence="3 4" key="1">
    <citation type="submission" date="2019-01" db="EMBL/GenBank/DDBJ databases">
        <title>Sequencing of cultivated peanut Arachis hypogaea provides insights into genome evolution and oil improvement.</title>
        <authorList>
            <person name="Chen X."/>
        </authorList>
    </citation>
    <scope>NUCLEOTIDE SEQUENCE [LARGE SCALE GENOMIC DNA]</scope>
    <source>
        <strain evidence="4">cv. Fuhuasheng</strain>
        <tissue evidence="3">Leaves</tissue>
    </source>
</reference>
<dbReference type="AlphaFoldDB" id="A0A444YQA4"/>
<proteinExistence type="predicted"/>
<keyword evidence="1" id="KW-0378">Hydrolase</keyword>
<evidence type="ECO:0000256" key="1">
    <source>
        <dbReference type="ARBA" id="ARBA00022801"/>
    </source>
</evidence>
<evidence type="ECO:0000259" key="2">
    <source>
        <dbReference type="Pfam" id="PF00933"/>
    </source>
</evidence>
<dbReference type="GO" id="GO:0009251">
    <property type="term" value="P:glucan catabolic process"/>
    <property type="evidence" value="ECO:0007669"/>
    <property type="project" value="TreeGrafter"/>
</dbReference>
<comment type="caution">
    <text evidence="3">The sequence shown here is derived from an EMBL/GenBank/DDBJ whole genome shotgun (WGS) entry which is preliminary data.</text>
</comment>
<evidence type="ECO:0000313" key="3">
    <source>
        <dbReference type="EMBL" id="RYR04059.1"/>
    </source>
</evidence>
<dbReference type="PANTHER" id="PTHR30620">
    <property type="entry name" value="PERIPLASMIC BETA-GLUCOSIDASE-RELATED"/>
    <property type="match status" value="1"/>
</dbReference>
<protein>
    <recommendedName>
        <fullName evidence="2">Glycoside hydrolase family 3 N-terminal domain-containing protein</fullName>
    </recommendedName>
</protein>